<evidence type="ECO:0000256" key="1">
    <source>
        <dbReference type="SAM" id="SignalP"/>
    </source>
</evidence>
<sequence length="228" mass="24046">MQLNLHALVLASLALLAAAAPVAVPTPDTPVLARDLADTSDNTVALPVDVFSDGNTQIGHALSYIGQIDRRKDAVSARDLVSVDNTVALPVDVYGNGNTQLGHANSIIDKIARRKAIFARDLASIDDDTITLPVDVFDDGDTQLGDGISTIGRRKDVVSARDLLSIDDNTTNAPVNAHGNGNTQLGDWDSSIGRRSEQRPGSVPVLYLTDVVIVEAHVAFAVAFGALF</sequence>
<feature type="signal peptide" evidence="1">
    <location>
        <begin position="1"/>
        <end position="19"/>
    </location>
</feature>
<dbReference type="AlphaFoldDB" id="A0A8H7P3D4"/>
<proteinExistence type="predicted"/>
<protein>
    <submittedName>
        <fullName evidence="2">Uncharacterized protein</fullName>
    </submittedName>
</protein>
<organism evidence="2 3">
    <name type="scientific">Rhodonia placenta</name>
    <dbReference type="NCBI Taxonomy" id="104341"/>
    <lineage>
        <taxon>Eukaryota</taxon>
        <taxon>Fungi</taxon>
        <taxon>Dikarya</taxon>
        <taxon>Basidiomycota</taxon>
        <taxon>Agaricomycotina</taxon>
        <taxon>Agaricomycetes</taxon>
        <taxon>Polyporales</taxon>
        <taxon>Adustoporiaceae</taxon>
        <taxon>Rhodonia</taxon>
    </lineage>
</organism>
<gene>
    <name evidence="2" type="ORF">IEO21_04703</name>
</gene>
<name>A0A8H7P3D4_9APHY</name>
<evidence type="ECO:0000313" key="2">
    <source>
        <dbReference type="EMBL" id="KAF9815256.1"/>
    </source>
</evidence>
<dbReference type="EMBL" id="JADOXO010000073">
    <property type="protein sequence ID" value="KAF9815256.1"/>
    <property type="molecule type" value="Genomic_DNA"/>
</dbReference>
<comment type="caution">
    <text evidence="2">The sequence shown here is derived from an EMBL/GenBank/DDBJ whole genome shotgun (WGS) entry which is preliminary data.</text>
</comment>
<feature type="chain" id="PRO_5034049772" evidence="1">
    <location>
        <begin position="20"/>
        <end position="228"/>
    </location>
</feature>
<reference evidence="2" key="1">
    <citation type="submission" date="2020-11" db="EMBL/GenBank/DDBJ databases">
        <authorList>
            <person name="Koelle M."/>
            <person name="Horta M.A.C."/>
            <person name="Nowrousian M."/>
            <person name="Ohm R.A."/>
            <person name="Benz P."/>
            <person name="Pilgard A."/>
        </authorList>
    </citation>
    <scope>NUCLEOTIDE SEQUENCE</scope>
    <source>
        <strain evidence="2">FPRL280</strain>
    </source>
</reference>
<keyword evidence="1" id="KW-0732">Signal</keyword>
<evidence type="ECO:0000313" key="3">
    <source>
        <dbReference type="Proteomes" id="UP000639403"/>
    </source>
</evidence>
<dbReference type="Proteomes" id="UP000639403">
    <property type="component" value="Unassembled WGS sequence"/>
</dbReference>
<accession>A0A8H7P3D4</accession>
<reference evidence="2" key="2">
    <citation type="journal article" name="Front. Microbiol.">
        <title>Degradative Capacity of Two Strains of Rhodonia placenta: From Phenotype to Genotype.</title>
        <authorList>
            <person name="Kolle M."/>
            <person name="Horta M.A.C."/>
            <person name="Nowrousian M."/>
            <person name="Ohm R.A."/>
            <person name="Benz J.P."/>
            <person name="Pilgard A."/>
        </authorList>
    </citation>
    <scope>NUCLEOTIDE SEQUENCE</scope>
    <source>
        <strain evidence="2">FPRL280</strain>
    </source>
</reference>